<dbReference type="KEGG" id="mpp:MICPUCDRAFT_9699"/>
<evidence type="ECO:0000259" key="2">
    <source>
        <dbReference type="PROSITE" id="PS50102"/>
    </source>
</evidence>
<reference evidence="3 4" key="1">
    <citation type="journal article" date="2009" name="Science">
        <title>Green evolution and dynamic adaptations revealed by genomes of the marine picoeukaryotes Micromonas.</title>
        <authorList>
            <person name="Worden A.Z."/>
            <person name="Lee J.H."/>
            <person name="Mock T."/>
            <person name="Rouze P."/>
            <person name="Simmons M.P."/>
            <person name="Aerts A.L."/>
            <person name="Allen A.E."/>
            <person name="Cuvelier M.L."/>
            <person name="Derelle E."/>
            <person name="Everett M.V."/>
            <person name="Foulon E."/>
            <person name="Grimwood J."/>
            <person name="Gundlach H."/>
            <person name="Henrissat B."/>
            <person name="Napoli C."/>
            <person name="McDonald S.M."/>
            <person name="Parker M.S."/>
            <person name="Rombauts S."/>
            <person name="Salamov A."/>
            <person name="Von Dassow P."/>
            <person name="Badger J.H."/>
            <person name="Coutinho P.M."/>
            <person name="Demir E."/>
            <person name="Dubchak I."/>
            <person name="Gentemann C."/>
            <person name="Eikrem W."/>
            <person name="Gready J.E."/>
            <person name="John U."/>
            <person name="Lanier W."/>
            <person name="Lindquist E.A."/>
            <person name="Lucas S."/>
            <person name="Mayer K.F."/>
            <person name="Moreau H."/>
            <person name="Not F."/>
            <person name="Otillar R."/>
            <person name="Panaud O."/>
            <person name="Pangilinan J."/>
            <person name="Paulsen I."/>
            <person name="Piegu B."/>
            <person name="Poliakov A."/>
            <person name="Robbens S."/>
            <person name="Schmutz J."/>
            <person name="Toulza E."/>
            <person name="Wyss T."/>
            <person name="Zelensky A."/>
            <person name="Zhou K."/>
            <person name="Armbrust E.V."/>
            <person name="Bhattacharya D."/>
            <person name="Goodenough U.W."/>
            <person name="Van de Peer Y."/>
            <person name="Grigoriev I.V."/>
        </authorList>
    </citation>
    <scope>NUCLEOTIDE SEQUENCE [LARGE SCALE GENOMIC DNA]</scope>
    <source>
        <strain evidence="3 4">CCMP1545</strain>
    </source>
</reference>
<protein>
    <submittedName>
        <fullName evidence="3">Predicted protein</fullName>
    </submittedName>
</protein>
<dbReference type="InterPro" id="IPR000504">
    <property type="entry name" value="RRM_dom"/>
</dbReference>
<gene>
    <name evidence="3" type="ORF">MICPUCDRAFT_9699</name>
</gene>
<dbReference type="STRING" id="564608.C1N178"/>
<keyword evidence="1" id="KW-0694">RNA-binding</keyword>
<feature type="domain" description="RRM" evidence="2">
    <location>
        <begin position="2"/>
        <end position="75"/>
    </location>
</feature>
<accession>C1N178</accession>
<feature type="non-terminal residue" evidence="3">
    <location>
        <position position="75"/>
    </location>
</feature>
<dbReference type="InterPro" id="IPR035979">
    <property type="entry name" value="RBD_domain_sf"/>
</dbReference>
<dbReference type="InterPro" id="IPR012677">
    <property type="entry name" value="Nucleotide-bd_a/b_plait_sf"/>
</dbReference>
<organism evidence="4">
    <name type="scientific">Micromonas pusilla (strain CCMP1545)</name>
    <name type="common">Picoplanktonic green alga</name>
    <dbReference type="NCBI Taxonomy" id="564608"/>
    <lineage>
        <taxon>Eukaryota</taxon>
        <taxon>Viridiplantae</taxon>
        <taxon>Chlorophyta</taxon>
        <taxon>Mamiellophyceae</taxon>
        <taxon>Mamiellales</taxon>
        <taxon>Mamiellaceae</taxon>
        <taxon>Micromonas</taxon>
    </lineage>
</organism>
<dbReference type="RefSeq" id="XP_003061765.1">
    <property type="nucleotide sequence ID" value="XM_003061719.1"/>
</dbReference>
<feature type="non-terminal residue" evidence="3">
    <location>
        <position position="1"/>
    </location>
</feature>
<evidence type="ECO:0000313" key="3">
    <source>
        <dbReference type="EMBL" id="EEH54395.1"/>
    </source>
</evidence>
<dbReference type="Pfam" id="PF00076">
    <property type="entry name" value="RRM_1"/>
    <property type="match status" value="1"/>
</dbReference>
<proteinExistence type="predicted"/>
<dbReference type="Gene3D" id="3.30.70.330">
    <property type="match status" value="1"/>
</dbReference>
<dbReference type="AlphaFoldDB" id="C1N178"/>
<dbReference type="SMART" id="SM00360">
    <property type="entry name" value="RRM"/>
    <property type="match status" value="1"/>
</dbReference>
<dbReference type="SUPFAM" id="SSF54928">
    <property type="entry name" value="RNA-binding domain, RBD"/>
    <property type="match status" value="1"/>
</dbReference>
<dbReference type="Proteomes" id="UP000001876">
    <property type="component" value="Unassembled WGS sequence"/>
</dbReference>
<evidence type="ECO:0000256" key="1">
    <source>
        <dbReference type="PROSITE-ProRule" id="PRU00176"/>
    </source>
</evidence>
<keyword evidence="4" id="KW-1185">Reference proteome</keyword>
<name>C1N178_MICPC</name>
<dbReference type="PANTHER" id="PTHR15241:SF304">
    <property type="entry name" value="RRM DOMAIN-CONTAINING PROTEIN"/>
    <property type="match status" value="1"/>
</dbReference>
<evidence type="ECO:0000313" key="4">
    <source>
        <dbReference type="Proteomes" id="UP000001876"/>
    </source>
</evidence>
<dbReference type="EMBL" id="GG663744">
    <property type="protein sequence ID" value="EEH54395.1"/>
    <property type="molecule type" value="Genomic_DNA"/>
</dbReference>
<sequence length="75" mass="8397">GFALYVSNVAWEAGWQDLKDHFARFGRVSFADVARDRDTGRSLGRGIVRFDDEASARRAIVYGNGTVFMGREINV</sequence>
<dbReference type="PROSITE" id="PS50102">
    <property type="entry name" value="RRM"/>
    <property type="match status" value="1"/>
</dbReference>
<dbReference type="GeneID" id="9687204"/>
<dbReference type="PANTHER" id="PTHR15241">
    <property type="entry name" value="TRANSFORMER-2-RELATED"/>
    <property type="match status" value="1"/>
</dbReference>
<dbReference type="GO" id="GO:0003723">
    <property type="term" value="F:RNA binding"/>
    <property type="evidence" value="ECO:0007669"/>
    <property type="project" value="UniProtKB-UniRule"/>
</dbReference>
<dbReference type="OMA" id="WEAGWQD"/>
<dbReference type="OrthoDB" id="439808at2759"/>